<dbReference type="HAMAP" id="MF_00115">
    <property type="entry name" value="MscL"/>
    <property type="match status" value="1"/>
</dbReference>
<keyword evidence="8 10" id="KW-0472">Membrane</keyword>
<dbReference type="OrthoDB" id="9810350at2"/>
<feature type="transmembrane region" description="Helical" evidence="10">
    <location>
        <begin position="71"/>
        <end position="89"/>
    </location>
</feature>
<dbReference type="AlphaFoldDB" id="A0A5M4B8Z8"/>
<comment type="subcellular location">
    <subcellularLocation>
        <location evidence="1 10">Cell membrane</location>
        <topology evidence="1 10">Multi-pass membrane protein</topology>
    </subcellularLocation>
</comment>
<feature type="transmembrane region" description="Helical" evidence="10">
    <location>
        <begin position="16"/>
        <end position="37"/>
    </location>
</feature>
<evidence type="ECO:0000256" key="2">
    <source>
        <dbReference type="ARBA" id="ARBA00007254"/>
    </source>
</evidence>
<name>A0A5M4B8Z8_9FLAO</name>
<evidence type="ECO:0000256" key="7">
    <source>
        <dbReference type="ARBA" id="ARBA00023065"/>
    </source>
</evidence>
<dbReference type="InterPro" id="IPR019823">
    <property type="entry name" value="Mechanosensitive_channel_CS"/>
</dbReference>
<evidence type="ECO:0000256" key="3">
    <source>
        <dbReference type="ARBA" id="ARBA00022448"/>
    </source>
</evidence>
<dbReference type="InterPro" id="IPR037673">
    <property type="entry name" value="MSC/AndL"/>
</dbReference>
<keyword evidence="9 10" id="KW-0407">Ion channel</keyword>
<keyword evidence="6 10" id="KW-1133">Transmembrane helix</keyword>
<dbReference type="Pfam" id="PF01741">
    <property type="entry name" value="MscL"/>
    <property type="match status" value="1"/>
</dbReference>
<dbReference type="PANTHER" id="PTHR30266:SF2">
    <property type="entry name" value="LARGE-CONDUCTANCE MECHANOSENSITIVE CHANNEL"/>
    <property type="match status" value="1"/>
</dbReference>
<sequence>MGFLKEFKEFAVKGNVIDLAVGVIIGGAFGSIVNSMVSDVITPLLLTPALEAAGANRLEELVWNGVSYGKFLAAVINFIFIAFILFVMIKGINSMKKKEEKAPAPPAGPTQEELLAEIRDLLKKQ</sequence>
<evidence type="ECO:0000256" key="10">
    <source>
        <dbReference type="HAMAP-Rule" id="MF_00115"/>
    </source>
</evidence>
<comment type="subunit">
    <text evidence="10">Homopentamer.</text>
</comment>
<evidence type="ECO:0000313" key="11">
    <source>
        <dbReference type="EMBL" id="GET45752.1"/>
    </source>
</evidence>
<keyword evidence="4 10" id="KW-1003">Cell membrane</keyword>
<dbReference type="PRINTS" id="PR01264">
    <property type="entry name" value="MECHCHANNEL"/>
</dbReference>
<evidence type="ECO:0000313" key="12">
    <source>
        <dbReference type="Proteomes" id="UP000398217"/>
    </source>
</evidence>
<keyword evidence="5 10" id="KW-0812">Transmembrane</keyword>
<evidence type="ECO:0000256" key="9">
    <source>
        <dbReference type="ARBA" id="ARBA00023303"/>
    </source>
</evidence>
<protein>
    <recommendedName>
        <fullName evidence="10">Large-conductance mechanosensitive channel</fullName>
    </recommendedName>
</protein>
<evidence type="ECO:0000256" key="4">
    <source>
        <dbReference type="ARBA" id="ARBA00022475"/>
    </source>
</evidence>
<proteinExistence type="inferred from homology"/>
<keyword evidence="12" id="KW-1185">Reference proteome</keyword>
<dbReference type="NCBIfam" id="TIGR00220">
    <property type="entry name" value="mscL"/>
    <property type="match status" value="1"/>
</dbReference>
<evidence type="ECO:0000256" key="6">
    <source>
        <dbReference type="ARBA" id="ARBA00022989"/>
    </source>
</evidence>
<accession>A0A5M4B8Z8</accession>
<dbReference type="PROSITE" id="PS01327">
    <property type="entry name" value="MSCL"/>
    <property type="match status" value="1"/>
</dbReference>
<dbReference type="EMBL" id="BLBC01000006">
    <property type="protein sequence ID" value="GET45752.1"/>
    <property type="molecule type" value="Genomic_DNA"/>
</dbReference>
<dbReference type="RefSeq" id="WP_155284422.1">
    <property type="nucleotide sequence ID" value="NZ_BLBC01000006.1"/>
</dbReference>
<dbReference type="GO" id="GO:0005886">
    <property type="term" value="C:plasma membrane"/>
    <property type="evidence" value="ECO:0007669"/>
    <property type="project" value="UniProtKB-SubCell"/>
</dbReference>
<keyword evidence="3 10" id="KW-0813">Transport</keyword>
<evidence type="ECO:0000256" key="5">
    <source>
        <dbReference type="ARBA" id="ARBA00022692"/>
    </source>
</evidence>
<comment type="similarity">
    <text evidence="2 10">Belongs to the MscL family.</text>
</comment>
<comment type="function">
    <text evidence="10">Channel that opens in response to stretch forces in the membrane lipid bilayer. May participate in the regulation of osmotic pressure changes within the cell.</text>
</comment>
<reference evidence="12" key="1">
    <citation type="journal article" date="2020" name="Int. J. Syst. Evol. Microbiol.">
        <title>Capnocytophaga felis sp. nov. isolated from the feline oral cavity.</title>
        <authorList>
            <person name="Suzuki M."/>
            <person name="Umeda K."/>
            <person name="Kimura M."/>
            <person name="Imaoka K."/>
            <person name="Morikawa S."/>
            <person name="Maeda K."/>
        </authorList>
    </citation>
    <scope>NUCLEOTIDE SEQUENCE [LARGE SCALE GENOMIC DNA]</scope>
    <source>
        <strain evidence="12">KC07070</strain>
    </source>
</reference>
<dbReference type="InterPro" id="IPR036019">
    <property type="entry name" value="MscL_channel"/>
</dbReference>
<evidence type="ECO:0000256" key="1">
    <source>
        <dbReference type="ARBA" id="ARBA00004651"/>
    </source>
</evidence>
<keyword evidence="7 10" id="KW-0406">Ion transport</keyword>
<gene>
    <name evidence="10 11" type="primary">mscL</name>
    <name evidence="11" type="ORF">RCZ01_10540</name>
</gene>
<dbReference type="InterPro" id="IPR001185">
    <property type="entry name" value="MS_channel"/>
</dbReference>
<comment type="caution">
    <text evidence="11">The sequence shown here is derived from an EMBL/GenBank/DDBJ whole genome shotgun (WGS) entry which is preliminary data.</text>
</comment>
<dbReference type="GO" id="GO:0008381">
    <property type="term" value="F:mechanosensitive monoatomic ion channel activity"/>
    <property type="evidence" value="ECO:0007669"/>
    <property type="project" value="UniProtKB-UniRule"/>
</dbReference>
<organism evidence="11 12">
    <name type="scientific">Capnocytophaga felis</name>
    <dbReference type="NCBI Taxonomy" id="2267611"/>
    <lineage>
        <taxon>Bacteria</taxon>
        <taxon>Pseudomonadati</taxon>
        <taxon>Bacteroidota</taxon>
        <taxon>Flavobacteriia</taxon>
        <taxon>Flavobacteriales</taxon>
        <taxon>Flavobacteriaceae</taxon>
        <taxon>Capnocytophaga</taxon>
    </lineage>
</organism>
<evidence type="ECO:0000256" key="8">
    <source>
        <dbReference type="ARBA" id="ARBA00023136"/>
    </source>
</evidence>
<dbReference type="SUPFAM" id="SSF81330">
    <property type="entry name" value="Gated mechanosensitive channel"/>
    <property type="match status" value="1"/>
</dbReference>
<dbReference type="PANTHER" id="PTHR30266">
    <property type="entry name" value="MECHANOSENSITIVE CHANNEL MSCL"/>
    <property type="match status" value="1"/>
</dbReference>
<dbReference type="Proteomes" id="UP000398217">
    <property type="component" value="Unassembled WGS sequence"/>
</dbReference>
<dbReference type="Gene3D" id="1.10.1200.120">
    <property type="entry name" value="Large-conductance mechanosensitive channel, MscL, domain 1"/>
    <property type="match status" value="1"/>
</dbReference>